<gene>
    <name evidence="1" type="ORF">JYK00_04875</name>
</gene>
<evidence type="ECO:0000313" key="1">
    <source>
        <dbReference type="EMBL" id="QTA38842.1"/>
    </source>
</evidence>
<reference evidence="1 2" key="1">
    <citation type="submission" date="2021-03" db="EMBL/GenBank/DDBJ databases">
        <title>Thermosipho ferrireducens sp.nov., an anaerobic thermophilic iron-reducing bacterium isolated from a deep-sea hydrothermal sulfide deposits.</title>
        <authorList>
            <person name="Zeng X."/>
            <person name="Chen Y."/>
            <person name="Shao Z."/>
        </authorList>
    </citation>
    <scope>NUCLEOTIDE SEQUENCE [LARGE SCALE GENOMIC DNA]</scope>
    <source>
        <strain evidence="1 2">JL129W03</strain>
    </source>
</reference>
<dbReference type="Proteomes" id="UP000671862">
    <property type="component" value="Chromosome"/>
</dbReference>
<evidence type="ECO:0000313" key="2">
    <source>
        <dbReference type="Proteomes" id="UP000671862"/>
    </source>
</evidence>
<organism evidence="1 2">
    <name type="scientific">Thermosipho ferrireducens</name>
    <dbReference type="NCBI Taxonomy" id="2571116"/>
    <lineage>
        <taxon>Bacteria</taxon>
        <taxon>Thermotogati</taxon>
        <taxon>Thermotogota</taxon>
        <taxon>Thermotogae</taxon>
        <taxon>Thermotogales</taxon>
        <taxon>Fervidobacteriaceae</taxon>
        <taxon>Thermosipho</taxon>
    </lineage>
</organism>
<sequence>MDDKLKNILKLKEELEKDLKKKGLIKKIEKRSGSGKGKDSISKELREKIMGFANILPEKSYSIFDINSQDYDADIESVKRTLKKFSAESRDLWKVNIYNGLIELLDGNFKVAFEKFKESDHFIGEYNAILSELYDGKNVAQEILNFIKQYPKSIYPYLLLLEYELSQGNSNQFSRILNILEKMSKVFAFVKDVYMKKKNEESLKFMIREKLFIPLIFLFNAYISGESPDKFQSKHTCLAFHKSYLKGDYFSKIPKYCVKGNMAVAAKSYLSGKEIDLDFLNLFAKTPEYKLFFGFYYYNKNEKDKAKKFFEDFENSVEFFEIHVKELKDKKVGIRQFFQFFTGSTIVKMGIFSALEKFENKDLFVHYYDSEMIRLLFSEKHCKSLYGEGNK</sequence>
<proteinExistence type="predicted"/>
<protein>
    <submittedName>
        <fullName evidence="1">Uncharacterized protein</fullName>
    </submittedName>
</protein>
<name>A0ABX7S8C2_9BACT</name>
<accession>A0ABX7S8C2</accession>
<dbReference type="RefSeq" id="WP_207567559.1">
    <property type="nucleotide sequence ID" value="NZ_CP071446.1"/>
</dbReference>
<dbReference type="EMBL" id="CP071446">
    <property type="protein sequence ID" value="QTA38842.1"/>
    <property type="molecule type" value="Genomic_DNA"/>
</dbReference>
<keyword evidence="2" id="KW-1185">Reference proteome</keyword>